<comment type="caution">
    <text evidence="9">The sequence shown here is derived from an EMBL/GenBank/DDBJ whole genome shotgun (WGS) entry which is preliminary data.</text>
</comment>
<dbReference type="InterPro" id="IPR012133">
    <property type="entry name" value="Alpha-hydoxy_acid_DH_FMN"/>
</dbReference>
<organism evidence="9 10">
    <name type="scientific">Gluconobacter sphaericus NBRC 12467</name>
    <dbReference type="NCBI Taxonomy" id="1307951"/>
    <lineage>
        <taxon>Bacteria</taxon>
        <taxon>Pseudomonadati</taxon>
        <taxon>Pseudomonadota</taxon>
        <taxon>Alphaproteobacteria</taxon>
        <taxon>Acetobacterales</taxon>
        <taxon>Acetobacteraceae</taxon>
        <taxon>Gluconobacter</taxon>
    </lineage>
</organism>
<evidence type="ECO:0000256" key="2">
    <source>
        <dbReference type="ARBA" id="ARBA00022630"/>
    </source>
</evidence>
<gene>
    <name evidence="9" type="ORF">GCM10007872_09560</name>
</gene>
<keyword evidence="3 7" id="KW-0288">FMN</keyword>
<accession>A0AA37SH01</accession>
<keyword evidence="10" id="KW-1185">Reference proteome</keyword>
<dbReference type="GO" id="GO:0009060">
    <property type="term" value="P:aerobic respiration"/>
    <property type="evidence" value="ECO:0007669"/>
    <property type="project" value="TreeGrafter"/>
</dbReference>
<keyword evidence="2 7" id="KW-0285">Flavoprotein</keyword>
<comment type="cofactor">
    <cofactor evidence="1">
        <name>FMN</name>
        <dbReference type="ChEBI" id="CHEBI:58210"/>
    </cofactor>
</comment>
<name>A0AA37SH01_9PROT</name>
<feature type="binding site" evidence="7">
    <location>
        <position position="284"/>
    </location>
    <ligand>
        <name>glyoxylate</name>
        <dbReference type="ChEBI" id="CHEBI:36655"/>
    </ligand>
</feature>
<evidence type="ECO:0000256" key="1">
    <source>
        <dbReference type="ARBA" id="ARBA00001917"/>
    </source>
</evidence>
<evidence type="ECO:0000256" key="4">
    <source>
        <dbReference type="ARBA" id="ARBA00023002"/>
    </source>
</evidence>
<dbReference type="GO" id="GO:0005886">
    <property type="term" value="C:plasma membrane"/>
    <property type="evidence" value="ECO:0007669"/>
    <property type="project" value="TreeGrafter"/>
</dbReference>
<dbReference type="PANTHER" id="PTHR10578:SF107">
    <property type="entry name" value="2-HYDROXYACID OXIDASE 1"/>
    <property type="match status" value="1"/>
</dbReference>
<evidence type="ECO:0000256" key="5">
    <source>
        <dbReference type="ARBA" id="ARBA00024042"/>
    </source>
</evidence>
<dbReference type="GO" id="GO:0010181">
    <property type="term" value="F:FMN binding"/>
    <property type="evidence" value="ECO:0007669"/>
    <property type="project" value="InterPro"/>
</dbReference>
<proteinExistence type="inferred from homology"/>
<feature type="active site" description="Proton acceptor" evidence="6">
    <location>
        <position position="284"/>
    </location>
</feature>
<reference evidence="10" key="1">
    <citation type="journal article" date="2019" name="Int. J. Syst. Evol. Microbiol.">
        <title>The Global Catalogue of Microorganisms (GCM) 10K type strain sequencing project: providing services to taxonomists for standard genome sequencing and annotation.</title>
        <authorList>
            <consortium name="The Broad Institute Genomics Platform"/>
            <consortium name="The Broad Institute Genome Sequencing Center for Infectious Disease"/>
            <person name="Wu L."/>
            <person name="Ma J."/>
        </authorList>
    </citation>
    <scope>NUCLEOTIDE SEQUENCE [LARGE SCALE GENOMIC DNA]</scope>
    <source>
        <strain evidence="10">NBRC 12467</strain>
    </source>
</reference>
<dbReference type="FunFam" id="3.20.20.70:FF:000029">
    <property type="entry name" value="L-lactate dehydrogenase"/>
    <property type="match status" value="1"/>
</dbReference>
<dbReference type="SUPFAM" id="SSF51395">
    <property type="entry name" value="FMN-linked oxidoreductases"/>
    <property type="match status" value="1"/>
</dbReference>
<feature type="binding site" evidence="7">
    <location>
        <position position="282"/>
    </location>
    <ligand>
        <name>FMN</name>
        <dbReference type="ChEBI" id="CHEBI:58210"/>
    </ligand>
</feature>
<feature type="binding site" evidence="7">
    <location>
        <begin position="314"/>
        <end position="318"/>
    </location>
    <ligand>
        <name>FMN</name>
        <dbReference type="ChEBI" id="CHEBI:58210"/>
    </ligand>
</feature>
<feature type="domain" description="FMN hydroxy acid dehydrogenase" evidence="8">
    <location>
        <begin position="3"/>
        <end position="388"/>
    </location>
</feature>
<feature type="binding site" evidence="7">
    <location>
        <position position="287"/>
    </location>
    <ligand>
        <name>glyoxylate</name>
        <dbReference type="ChEBI" id="CHEBI:36655"/>
    </ligand>
</feature>
<dbReference type="Gene3D" id="3.20.20.70">
    <property type="entry name" value="Aldolase class I"/>
    <property type="match status" value="1"/>
</dbReference>
<evidence type="ECO:0000313" key="9">
    <source>
        <dbReference type="EMBL" id="GLQ84048.1"/>
    </source>
</evidence>
<dbReference type="GO" id="GO:0004459">
    <property type="term" value="F:L-lactate dehydrogenase (NAD+) activity"/>
    <property type="evidence" value="ECO:0007669"/>
    <property type="project" value="TreeGrafter"/>
</dbReference>
<dbReference type="InterPro" id="IPR013785">
    <property type="entry name" value="Aldolase_TIM"/>
</dbReference>
<evidence type="ECO:0000256" key="7">
    <source>
        <dbReference type="PIRSR" id="PIRSR000138-2"/>
    </source>
</evidence>
<feature type="binding site" evidence="7">
    <location>
        <position position="260"/>
    </location>
    <ligand>
        <name>glyoxylate</name>
        <dbReference type="ChEBI" id="CHEBI:36655"/>
    </ligand>
</feature>
<feature type="binding site" evidence="7">
    <location>
        <begin position="337"/>
        <end position="338"/>
    </location>
    <ligand>
        <name>FMN</name>
        <dbReference type="ChEBI" id="CHEBI:58210"/>
    </ligand>
</feature>
<dbReference type="InterPro" id="IPR037396">
    <property type="entry name" value="FMN_HAD"/>
</dbReference>
<protein>
    <submittedName>
        <fullName evidence="9">Alpha-hydroxy-acid oxidizing enzyme</fullName>
    </submittedName>
</protein>
<evidence type="ECO:0000256" key="6">
    <source>
        <dbReference type="PIRSR" id="PIRSR000138-1"/>
    </source>
</evidence>
<feature type="binding site" evidence="7">
    <location>
        <position position="132"/>
    </location>
    <ligand>
        <name>glyoxylate</name>
        <dbReference type="ChEBI" id="CHEBI:36655"/>
    </ligand>
</feature>
<dbReference type="PROSITE" id="PS51349">
    <property type="entry name" value="FMN_HYDROXY_ACID_DH_2"/>
    <property type="match status" value="1"/>
</dbReference>
<feature type="binding site" evidence="7">
    <location>
        <position position="29"/>
    </location>
    <ligand>
        <name>glyoxylate</name>
        <dbReference type="ChEBI" id="CHEBI:36655"/>
    </ligand>
</feature>
<feature type="binding site" evidence="7">
    <location>
        <position position="169"/>
    </location>
    <ligand>
        <name>glyoxylate</name>
        <dbReference type="ChEBI" id="CHEBI:36655"/>
    </ligand>
</feature>
<dbReference type="InterPro" id="IPR000262">
    <property type="entry name" value="FMN-dep_DH"/>
</dbReference>
<sequence length="390" mass="42670">MRHDLSALLETEDFRTAARRYLPRVLFEYMDRGSERETALKQGRTALDHLRIMPSVLTGSSTRDLSCNILGKTFPTPLIVAPTAIAGMIRTGGEARIASAAARVGIPVCLATQSIVPIETVARAAPGNVWFQLYIWQNRQRTLDLVERVRTAGVETLLVTVDTAVQPLRHYNRRNGFSMGFRATPRSVLDIASHPRWAWNALLRPLLQGRGVPDFPHYPEGLRPNVLRPQQDPSVRLAQDVTWQDIEHLRVFWKGNLVLKGVLSPEDVTHARRIGIDGIVVSTHGARNLDSAPAVADVLPSLADEAGNMTVIADSGIRQGSDVFKLLALGADAVMVGRLPLYGLAAGGVEGVERILNMLLDELRVTMALSGKATLSQLGLNSLLNVRGQE</sequence>
<feature type="binding site" evidence="7">
    <location>
        <begin position="82"/>
        <end position="84"/>
    </location>
    <ligand>
        <name>FMN</name>
        <dbReference type="ChEBI" id="CHEBI:58210"/>
    </ligand>
</feature>
<evidence type="ECO:0000256" key="3">
    <source>
        <dbReference type="ARBA" id="ARBA00022643"/>
    </source>
</evidence>
<dbReference type="Proteomes" id="UP001156708">
    <property type="component" value="Unassembled WGS sequence"/>
</dbReference>
<dbReference type="Pfam" id="PF01070">
    <property type="entry name" value="FMN_dh"/>
    <property type="match status" value="1"/>
</dbReference>
<dbReference type="PIRSF" id="PIRSF000138">
    <property type="entry name" value="Al-hdrx_acd_dh"/>
    <property type="match status" value="1"/>
</dbReference>
<dbReference type="CDD" id="cd02809">
    <property type="entry name" value="alpha_hydroxyacid_oxid_FMN"/>
    <property type="match status" value="1"/>
</dbReference>
<evidence type="ECO:0000259" key="8">
    <source>
        <dbReference type="PROSITE" id="PS51349"/>
    </source>
</evidence>
<keyword evidence="4" id="KW-0560">Oxidoreductase</keyword>
<feature type="binding site" evidence="7">
    <location>
        <position position="134"/>
    </location>
    <ligand>
        <name>glyoxylate</name>
        <dbReference type="ChEBI" id="CHEBI:36655"/>
    </ligand>
</feature>
<evidence type="ECO:0000313" key="10">
    <source>
        <dbReference type="Proteomes" id="UP001156708"/>
    </source>
</evidence>
<dbReference type="AlphaFoldDB" id="A0AA37SH01"/>
<dbReference type="PANTHER" id="PTHR10578">
    <property type="entry name" value="S -2-HYDROXY-ACID OXIDASE-RELATED"/>
    <property type="match status" value="1"/>
</dbReference>
<dbReference type="EMBL" id="BSNZ01000007">
    <property type="protein sequence ID" value="GLQ84048.1"/>
    <property type="molecule type" value="Genomic_DNA"/>
</dbReference>
<feature type="binding site" evidence="7">
    <location>
        <position position="160"/>
    </location>
    <ligand>
        <name>FMN</name>
        <dbReference type="ChEBI" id="CHEBI:58210"/>
    </ligand>
</feature>
<comment type="similarity">
    <text evidence="5">Belongs to the FMN-dependent alpha-hydroxy acid dehydrogenase family.</text>
</comment>